<name>A0A8W8N495_MAGGI</name>
<proteinExistence type="predicted"/>
<evidence type="ECO:0000256" key="1">
    <source>
        <dbReference type="SAM" id="MobiDB-lite"/>
    </source>
</evidence>
<dbReference type="OMA" id="VCYSYMA"/>
<feature type="transmembrane region" description="Helical" evidence="2">
    <location>
        <begin position="119"/>
        <end position="144"/>
    </location>
</feature>
<dbReference type="AlphaFoldDB" id="A0A8W8N495"/>
<accession>A0A8W8N495</accession>
<keyword evidence="2" id="KW-0812">Transmembrane</keyword>
<sequence length="190" mass="20781">MADGIRHSTASGYLEPIPTNTGDTVTRSPRAQQKLPPINSQPPLPQASGVYNTLNSGDYPHNYTGLSGNLQYDELYGVQTGSEQYERVPGYGYAIPGQQASNGLSGLDNFQENKVLSNLIVCCSITSLILNCPIGLFSVCYSYMAKTERFYPMRRFYKFMSLVVSTVAILGFVIAMAVTISIISSLNRAR</sequence>
<evidence type="ECO:0000313" key="4">
    <source>
        <dbReference type="Proteomes" id="UP000005408"/>
    </source>
</evidence>
<keyword evidence="2" id="KW-1133">Transmembrane helix</keyword>
<evidence type="ECO:0000256" key="2">
    <source>
        <dbReference type="SAM" id="Phobius"/>
    </source>
</evidence>
<feature type="region of interest" description="Disordered" evidence="1">
    <location>
        <begin position="1"/>
        <end position="51"/>
    </location>
</feature>
<dbReference type="OrthoDB" id="10503045at2759"/>
<feature type="transmembrane region" description="Helical" evidence="2">
    <location>
        <begin position="156"/>
        <end position="183"/>
    </location>
</feature>
<keyword evidence="2" id="KW-0472">Membrane</keyword>
<dbReference type="EnsemblMetazoa" id="G4193.22">
    <property type="protein sequence ID" value="G4193.22:cds"/>
    <property type="gene ID" value="G4193"/>
</dbReference>
<evidence type="ECO:0000313" key="3">
    <source>
        <dbReference type="EnsemblMetazoa" id="G4193.22:cds"/>
    </source>
</evidence>
<dbReference type="Proteomes" id="UP000005408">
    <property type="component" value="Unassembled WGS sequence"/>
</dbReference>
<protein>
    <submittedName>
        <fullName evidence="3">Uncharacterized protein</fullName>
    </submittedName>
</protein>
<keyword evidence="4" id="KW-1185">Reference proteome</keyword>
<reference evidence="3" key="1">
    <citation type="submission" date="2022-08" db="UniProtKB">
        <authorList>
            <consortium name="EnsemblMetazoa"/>
        </authorList>
    </citation>
    <scope>IDENTIFICATION</scope>
    <source>
        <strain evidence="3">05x7-T-G4-1.051#20</strain>
    </source>
</reference>
<organism evidence="3 4">
    <name type="scientific">Magallana gigas</name>
    <name type="common">Pacific oyster</name>
    <name type="synonym">Crassostrea gigas</name>
    <dbReference type="NCBI Taxonomy" id="29159"/>
    <lineage>
        <taxon>Eukaryota</taxon>
        <taxon>Metazoa</taxon>
        <taxon>Spiralia</taxon>
        <taxon>Lophotrochozoa</taxon>
        <taxon>Mollusca</taxon>
        <taxon>Bivalvia</taxon>
        <taxon>Autobranchia</taxon>
        <taxon>Pteriomorphia</taxon>
        <taxon>Ostreida</taxon>
        <taxon>Ostreoidea</taxon>
        <taxon>Ostreidae</taxon>
        <taxon>Magallana</taxon>
    </lineage>
</organism>
<feature type="compositionally biased region" description="Polar residues" evidence="1">
    <location>
        <begin position="18"/>
        <end position="31"/>
    </location>
</feature>